<evidence type="ECO:0000313" key="2">
    <source>
        <dbReference type="Proteomes" id="UP001194468"/>
    </source>
</evidence>
<dbReference type="Proteomes" id="UP001194468">
    <property type="component" value="Unassembled WGS sequence"/>
</dbReference>
<keyword evidence="2" id="KW-1185">Reference proteome</keyword>
<protein>
    <submittedName>
        <fullName evidence="1">Uncharacterized protein</fullName>
    </submittedName>
</protein>
<evidence type="ECO:0000313" key="1">
    <source>
        <dbReference type="EMBL" id="KAF8428516.1"/>
    </source>
</evidence>
<dbReference type="EMBL" id="WHUW01000072">
    <property type="protein sequence ID" value="KAF8428516.1"/>
    <property type="molecule type" value="Genomic_DNA"/>
</dbReference>
<proteinExistence type="predicted"/>
<comment type="caution">
    <text evidence="1">The sequence shown here is derived from an EMBL/GenBank/DDBJ whole genome shotgun (WGS) entry which is preliminary data.</text>
</comment>
<dbReference type="AlphaFoldDB" id="A0AAD4BH56"/>
<organism evidence="1 2">
    <name type="scientific">Boletus edulis BED1</name>
    <dbReference type="NCBI Taxonomy" id="1328754"/>
    <lineage>
        <taxon>Eukaryota</taxon>
        <taxon>Fungi</taxon>
        <taxon>Dikarya</taxon>
        <taxon>Basidiomycota</taxon>
        <taxon>Agaricomycotina</taxon>
        <taxon>Agaricomycetes</taxon>
        <taxon>Agaricomycetidae</taxon>
        <taxon>Boletales</taxon>
        <taxon>Boletineae</taxon>
        <taxon>Boletaceae</taxon>
        <taxon>Boletoideae</taxon>
        <taxon>Boletus</taxon>
    </lineage>
</organism>
<name>A0AAD4BH56_BOLED</name>
<gene>
    <name evidence="1" type="ORF">L210DRAFT_3121702</name>
</gene>
<sequence>MHTRCSAWITALHARCEKMHSCAFKGNGLCPAEYLLHSRSRRMLGNLVDDPSRVRHAPTFSCKLPCAFSRLTSQVLLPNILLFTGRFRGCEKYKHGDGEEDATAKEVMWQAICKPCQCTSMTQVKKINRHT</sequence>
<accession>A0AAD4BH56</accession>
<reference evidence="1" key="1">
    <citation type="submission" date="2019-10" db="EMBL/GenBank/DDBJ databases">
        <authorList>
            <consortium name="DOE Joint Genome Institute"/>
            <person name="Kuo A."/>
            <person name="Miyauchi S."/>
            <person name="Kiss E."/>
            <person name="Drula E."/>
            <person name="Kohler A."/>
            <person name="Sanchez-Garcia M."/>
            <person name="Andreopoulos B."/>
            <person name="Barry K.W."/>
            <person name="Bonito G."/>
            <person name="Buee M."/>
            <person name="Carver A."/>
            <person name="Chen C."/>
            <person name="Cichocki N."/>
            <person name="Clum A."/>
            <person name="Culley D."/>
            <person name="Crous P.W."/>
            <person name="Fauchery L."/>
            <person name="Girlanda M."/>
            <person name="Hayes R."/>
            <person name="Keri Z."/>
            <person name="LaButti K."/>
            <person name="Lipzen A."/>
            <person name="Lombard V."/>
            <person name="Magnuson J."/>
            <person name="Maillard F."/>
            <person name="Morin E."/>
            <person name="Murat C."/>
            <person name="Nolan M."/>
            <person name="Ohm R."/>
            <person name="Pangilinan J."/>
            <person name="Pereira M."/>
            <person name="Perotto S."/>
            <person name="Peter M."/>
            <person name="Riley R."/>
            <person name="Sitrit Y."/>
            <person name="Stielow B."/>
            <person name="Szollosi G."/>
            <person name="Zifcakova L."/>
            <person name="Stursova M."/>
            <person name="Spatafora J.W."/>
            <person name="Tedersoo L."/>
            <person name="Vaario L.-M."/>
            <person name="Yamada A."/>
            <person name="Yan M."/>
            <person name="Wang P."/>
            <person name="Xu J."/>
            <person name="Bruns T."/>
            <person name="Baldrian P."/>
            <person name="Vilgalys R."/>
            <person name="Henrissat B."/>
            <person name="Grigoriev I.V."/>
            <person name="Hibbett D."/>
            <person name="Nagy L.G."/>
            <person name="Martin F.M."/>
        </authorList>
    </citation>
    <scope>NUCLEOTIDE SEQUENCE</scope>
    <source>
        <strain evidence="1">BED1</strain>
    </source>
</reference>
<reference evidence="1" key="2">
    <citation type="journal article" date="2020" name="Nat. Commun.">
        <title>Large-scale genome sequencing of mycorrhizal fungi provides insights into the early evolution of symbiotic traits.</title>
        <authorList>
            <person name="Miyauchi S."/>
            <person name="Kiss E."/>
            <person name="Kuo A."/>
            <person name="Drula E."/>
            <person name="Kohler A."/>
            <person name="Sanchez-Garcia M."/>
            <person name="Morin E."/>
            <person name="Andreopoulos B."/>
            <person name="Barry K.W."/>
            <person name="Bonito G."/>
            <person name="Buee M."/>
            <person name="Carver A."/>
            <person name="Chen C."/>
            <person name="Cichocki N."/>
            <person name="Clum A."/>
            <person name="Culley D."/>
            <person name="Crous P.W."/>
            <person name="Fauchery L."/>
            <person name="Girlanda M."/>
            <person name="Hayes R.D."/>
            <person name="Keri Z."/>
            <person name="LaButti K."/>
            <person name="Lipzen A."/>
            <person name="Lombard V."/>
            <person name="Magnuson J."/>
            <person name="Maillard F."/>
            <person name="Murat C."/>
            <person name="Nolan M."/>
            <person name="Ohm R.A."/>
            <person name="Pangilinan J."/>
            <person name="Pereira M.F."/>
            <person name="Perotto S."/>
            <person name="Peter M."/>
            <person name="Pfister S."/>
            <person name="Riley R."/>
            <person name="Sitrit Y."/>
            <person name="Stielow J.B."/>
            <person name="Szollosi G."/>
            <person name="Zifcakova L."/>
            <person name="Stursova M."/>
            <person name="Spatafora J.W."/>
            <person name="Tedersoo L."/>
            <person name="Vaario L.M."/>
            <person name="Yamada A."/>
            <person name="Yan M."/>
            <person name="Wang P."/>
            <person name="Xu J."/>
            <person name="Bruns T."/>
            <person name="Baldrian P."/>
            <person name="Vilgalys R."/>
            <person name="Dunand C."/>
            <person name="Henrissat B."/>
            <person name="Grigoriev I.V."/>
            <person name="Hibbett D."/>
            <person name="Nagy L.G."/>
            <person name="Martin F.M."/>
        </authorList>
    </citation>
    <scope>NUCLEOTIDE SEQUENCE</scope>
    <source>
        <strain evidence="1">BED1</strain>
    </source>
</reference>